<feature type="compositionally biased region" description="Pro residues" evidence="1">
    <location>
        <begin position="152"/>
        <end position="163"/>
    </location>
</feature>
<evidence type="ECO:0000313" key="4">
    <source>
        <dbReference type="Proteomes" id="UP000308760"/>
    </source>
</evidence>
<reference evidence="3 4" key="2">
    <citation type="submission" date="2019-05" db="EMBL/GenBank/DDBJ databases">
        <title>Glycomyces buryatensis sp. nov.</title>
        <authorList>
            <person name="Nikitina E."/>
        </authorList>
    </citation>
    <scope>NUCLEOTIDE SEQUENCE [LARGE SCALE GENOMIC DNA]</scope>
    <source>
        <strain evidence="3 4">18</strain>
    </source>
</reference>
<keyword evidence="2" id="KW-1133">Transmembrane helix</keyword>
<dbReference type="RefSeq" id="WP_136537094.1">
    <property type="nucleotide sequence ID" value="NZ_STGY01000079.1"/>
</dbReference>
<feature type="transmembrane region" description="Helical" evidence="2">
    <location>
        <begin position="42"/>
        <end position="60"/>
    </location>
</feature>
<dbReference type="Proteomes" id="UP000308760">
    <property type="component" value="Unassembled WGS sequence"/>
</dbReference>
<dbReference type="EMBL" id="STGY01000079">
    <property type="protein sequence ID" value="THV34608.1"/>
    <property type="molecule type" value="Genomic_DNA"/>
</dbReference>
<dbReference type="AlphaFoldDB" id="A0A4S8PTD1"/>
<gene>
    <name evidence="3" type="ORF">FAB82_23980</name>
</gene>
<feature type="compositionally biased region" description="Low complexity" evidence="1">
    <location>
        <begin position="141"/>
        <end position="151"/>
    </location>
</feature>
<sequence>MTPQDHPQIIRVRYATGYSITMTVVSSVLLIVGVVALLGGVLSFYLLTGTLLLIFGILSFSRPYYSYDPATGTLVMYALIGKFNKTYGSPKGEQVYFNGVQVMRSLPNGKQRKLPGFGVNKEDVGRLAQVLVAVQQQQQAQATQPQVTEPPAAQPPVAQPPVA</sequence>
<feature type="region of interest" description="Disordered" evidence="1">
    <location>
        <begin position="141"/>
        <end position="163"/>
    </location>
</feature>
<feature type="transmembrane region" description="Helical" evidence="2">
    <location>
        <begin position="12"/>
        <end position="36"/>
    </location>
</feature>
<keyword evidence="2" id="KW-0472">Membrane</keyword>
<reference evidence="4" key="1">
    <citation type="submission" date="2019-04" db="EMBL/GenBank/DDBJ databases">
        <title>Nocardioides xinjiangensis sp. nov.</title>
        <authorList>
            <person name="Liu S."/>
        </authorList>
    </citation>
    <scope>NUCLEOTIDE SEQUENCE [LARGE SCALE GENOMIC DNA]</scope>
    <source>
        <strain evidence="4">18</strain>
    </source>
</reference>
<protein>
    <submittedName>
        <fullName evidence="3">Uncharacterized protein</fullName>
    </submittedName>
</protein>
<evidence type="ECO:0000256" key="2">
    <source>
        <dbReference type="SAM" id="Phobius"/>
    </source>
</evidence>
<keyword evidence="2" id="KW-0812">Transmembrane</keyword>
<name>A0A4S8PTD1_9ACTN</name>
<evidence type="ECO:0000256" key="1">
    <source>
        <dbReference type="SAM" id="MobiDB-lite"/>
    </source>
</evidence>
<dbReference type="OrthoDB" id="5193146at2"/>
<keyword evidence="4" id="KW-1185">Reference proteome</keyword>
<accession>A0A4S8PTD1</accession>
<evidence type="ECO:0000313" key="3">
    <source>
        <dbReference type="EMBL" id="THV34608.1"/>
    </source>
</evidence>
<proteinExistence type="predicted"/>
<comment type="caution">
    <text evidence="3">The sequence shown here is derived from an EMBL/GenBank/DDBJ whole genome shotgun (WGS) entry which is preliminary data.</text>
</comment>
<organism evidence="3 4">
    <name type="scientific">Glycomyces buryatensis</name>
    <dbReference type="NCBI Taxonomy" id="2570927"/>
    <lineage>
        <taxon>Bacteria</taxon>
        <taxon>Bacillati</taxon>
        <taxon>Actinomycetota</taxon>
        <taxon>Actinomycetes</taxon>
        <taxon>Glycomycetales</taxon>
        <taxon>Glycomycetaceae</taxon>
        <taxon>Glycomyces</taxon>
    </lineage>
</organism>